<organism evidence="2 3">
    <name type="scientific">Peloplasma aerotolerans</name>
    <dbReference type="NCBI Taxonomy" id="3044389"/>
    <lineage>
        <taxon>Bacteria</taxon>
        <taxon>Bacillati</taxon>
        <taxon>Mycoplasmatota</taxon>
        <taxon>Mollicutes</taxon>
        <taxon>Acholeplasmatales</taxon>
        <taxon>Acholeplasmataceae</taxon>
        <taxon>Peloplasma</taxon>
    </lineage>
</organism>
<dbReference type="Gene3D" id="1.20.1640.10">
    <property type="entry name" value="Multidrug efflux transporter AcrB transmembrane domain"/>
    <property type="match status" value="3"/>
</dbReference>
<dbReference type="Gene3D" id="3.30.70.1430">
    <property type="entry name" value="Multidrug efflux transporter AcrB pore domain"/>
    <property type="match status" value="2"/>
</dbReference>
<dbReference type="GO" id="GO:0042910">
    <property type="term" value="F:xenobiotic transmembrane transporter activity"/>
    <property type="evidence" value="ECO:0007669"/>
    <property type="project" value="TreeGrafter"/>
</dbReference>
<dbReference type="AlphaFoldDB" id="A0AAW6UA31"/>
<feature type="transmembrane region" description="Helical" evidence="1">
    <location>
        <begin position="436"/>
        <end position="456"/>
    </location>
</feature>
<keyword evidence="3" id="KW-1185">Reference proteome</keyword>
<feature type="transmembrane region" description="Helical" evidence="1">
    <location>
        <begin position="984"/>
        <end position="1004"/>
    </location>
</feature>
<dbReference type="PANTHER" id="PTHR32063:SF0">
    <property type="entry name" value="SWARMING MOTILITY PROTEIN SWRC"/>
    <property type="match status" value="1"/>
</dbReference>
<evidence type="ECO:0000313" key="3">
    <source>
        <dbReference type="Proteomes" id="UP001431532"/>
    </source>
</evidence>
<dbReference type="EMBL" id="JASCXW010000010">
    <property type="protein sequence ID" value="MDI6452779.1"/>
    <property type="molecule type" value="Genomic_DNA"/>
</dbReference>
<dbReference type="Gene3D" id="3.30.70.1440">
    <property type="entry name" value="Multidrug efflux transporter AcrB pore domain"/>
    <property type="match status" value="2"/>
</dbReference>
<dbReference type="InterPro" id="IPR027463">
    <property type="entry name" value="AcrB_DN_DC_subdom"/>
</dbReference>
<dbReference type="Gene3D" id="3.30.2090.10">
    <property type="entry name" value="Multidrug efflux transporter AcrB TolC docking domain, DN and DC subdomains"/>
    <property type="match status" value="3"/>
</dbReference>
<dbReference type="SUPFAM" id="SSF82693">
    <property type="entry name" value="Multidrug efflux transporter AcrB pore domain, PN1, PN2, PC1 and PC2 subdomains"/>
    <property type="match status" value="2"/>
</dbReference>
<proteinExistence type="predicted"/>
<dbReference type="PRINTS" id="PR00702">
    <property type="entry name" value="ACRIFLAVINRP"/>
</dbReference>
<feature type="transmembrane region" description="Helical" evidence="1">
    <location>
        <begin position="12"/>
        <end position="32"/>
    </location>
</feature>
<dbReference type="InterPro" id="IPR001036">
    <property type="entry name" value="Acrflvin-R"/>
</dbReference>
<feature type="transmembrane region" description="Helical" evidence="1">
    <location>
        <begin position="958"/>
        <end position="977"/>
    </location>
</feature>
<dbReference type="SUPFAM" id="SSF82866">
    <property type="entry name" value="Multidrug efflux transporter AcrB transmembrane domain"/>
    <property type="match status" value="2"/>
</dbReference>
<dbReference type="PANTHER" id="PTHR32063">
    <property type="match status" value="1"/>
</dbReference>
<accession>A0AAW6UA31</accession>
<feature type="transmembrane region" description="Helical" evidence="1">
    <location>
        <begin position="339"/>
        <end position="358"/>
    </location>
</feature>
<comment type="caution">
    <text evidence="2">The sequence shown here is derived from an EMBL/GenBank/DDBJ whole genome shotgun (WGS) entry which is preliminary data.</text>
</comment>
<dbReference type="GO" id="GO:0005886">
    <property type="term" value="C:plasma membrane"/>
    <property type="evidence" value="ECO:0007669"/>
    <property type="project" value="TreeGrafter"/>
</dbReference>
<evidence type="ECO:0000313" key="2">
    <source>
        <dbReference type="EMBL" id="MDI6452779.1"/>
    </source>
</evidence>
<dbReference type="Pfam" id="PF00873">
    <property type="entry name" value="ACR_tran"/>
    <property type="match status" value="2"/>
</dbReference>
<gene>
    <name evidence="2" type="ORF">QJ521_04315</name>
</gene>
<feature type="transmembrane region" description="Helical" evidence="1">
    <location>
        <begin position="1056"/>
        <end position="1077"/>
    </location>
</feature>
<dbReference type="Gene3D" id="3.30.70.1320">
    <property type="entry name" value="Multidrug efflux transporter AcrB pore domain like"/>
    <property type="match status" value="1"/>
</dbReference>
<feature type="transmembrane region" description="Helical" evidence="1">
    <location>
        <begin position="1089"/>
        <end position="1113"/>
    </location>
</feature>
<dbReference type="Proteomes" id="UP001431532">
    <property type="component" value="Unassembled WGS sequence"/>
</dbReference>
<protein>
    <submittedName>
        <fullName evidence="2">Efflux RND transporter permease subunit</fullName>
    </submittedName>
</protein>
<keyword evidence="1" id="KW-0812">Transmembrane</keyword>
<dbReference type="RefSeq" id="WP_282839204.1">
    <property type="nucleotide sequence ID" value="NZ_JASCXW010000010.1"/>
</dbReference>
<feature type="transmembrane region" description="Helical" evidence="1">
    <location>
        <begin position="365"/>
        <end position="385"/>
    </location>
</feature>
<feature type="transmembrane region" description="Helical" evidence="1">
    <location>
        <begin position="1010"/>
        <end position="1035"/>
    </location>
</feature>
<name>A0AAW6UA31_9MOLU</name>
<feature type="transmembrane region" description="Helical" evidence="1">
    <location>
        <begin position="468"/>
        <end position="487"/>
    </location>
</feature>
<feature type="transmembrane region" description="Helical" evidence="1">
    <location>
        <begin position="526"/>
        <end position="544"/>
    </location>
</feature>
<dbReference type="SUPFAM" id="SSF82714">
    <property type="entry name" value="Multidrug efflux transporter AcrB TolC docking domain, DN and DC subdomains"/>
    <property type="match status" value="1"/>
</dbReference>
<keyword evidence="1" id="KW-1133">Transmembrane helix</keyword>
<feature type="transmembrane region" description="Helical" evidence="1">
    <location>
        <begin position="391"/>
        <end position="416"/>
    </location>
</feature>
<keyword evidence="1" id="KW-0472">Membrane</keyword>
<sequence length="1127" mass="122389">MSAYSVKRPITVLMGILIIIVLGIFSVSRLPLTLFPDINLPFVVTITPYEGATPEEVEFEVSRRIESTVATIGNFQEVQSMSNEHFGISIVTFAESSNMDSVVIELRELLNNISFADGVGNTRILRISPDMLPVMTVTLFRTYDDELTDDEALIRNTEWINREVLLDLMSIPGVADVNVSGAADIVLQVNLDQNILDSYSITHDEVLSIIEDQNVGGLIGVALDSGELRMLYLGDRPSLLSDIESLPILNDSGNIVYLSDLTVENGIRYINANTETYSKINGIQGIQVSFQKQSDYGITEVTENIINRLNLIINEDDGDAHYTILLDQGEYINQAVGSVLQNIIIGGVLAIIVLFVFLRNVKPTLIVGLAIPISVIAAFMLMYFTNVTLNLVSMGGLALGIGMLVDNAVVVIENIYRMIGEGKTRSEAAIQGSKQVAGAITASTFTTIAVFLPIAFIEGMVADVFMSMALTIAYSLGASLIIALTLVPSMASRMLDDQKVQKEGKTILGLKKWYKSSVLFTIKHKALTLLTVIVLLAGSLFLVISKGFIMLPTSDEGTINVSISTTSQTTFVAKANYADYVTNQLMQIDDIETVSTTIGGSGGFGFMSMMGGGSNTSINFTINLVDNRTRTTQFYDTYIEALIQNVDLDEIEGMNQDQILEINVSAQNSTGALGGTQGIRIKVSGYNLETLEIIANDLTDILNDIEHVIKADNGVIQGQNNVKITVDRDQAMTYGLTSQDVMNNVGYLYTNLEGLGQTQSLTVTIEGIEYTLDLPVETFGGGISFDLFGDYLTFLGEIKLFDSATQAMINTYIENTGQGIYVPNIMLPTYTEGDPIQFVVNPYLKVTGTNTIEMNPMSADPTLTSLSVAPLYDANSENNVTSIDLITGFATINTDGSNRYLNVSAQVAEGQNVTIVSQEVTRRVNEYLSSSNFTQHGLGYHVSFAGENEEILDAVSELALAALVAILLVYMVMAIQFQSLLYPLIILGTIPLAFTGGMMALLITNSYLSLISIMGLIILIGIVVNNGIVLIDYINKLREQGKTVMDAIVEAGQTRLRPIFMTALTTILALTTMAIGFGEGSELLQPMAITAIGGLIYATVLTLVVVPTIYALFNYRRIKAEAKDANN</sequence>
<evidence type="ECO:0000256" key="1">
    <source>
        <dbReference type="SAM" id="Phobius"/>
    </source>
</evidence>
<reference evidence="2" key="1">
    <citation type="submission" date="2023-05" db="EMBL/GenBank/DDBJ databases">
        <title>Mariniplasma microaerophilum sp. nov., a novel anaerobic mollicute isolated from terrestrial mud volcano, Taman Peninsula, Russia.</title>
        <authorList>
            <person name="Khomyakova M.A."/>
            <person name="Merkel A.Y."/>
            <person name="Slobodkin A.I."/>
        </authorList>
    </citation>
    <scope>NUCLEOTIDE SEQUENCE</scope>
    <source>
        <strain evidence="2">M4Ah</strain>
    </source>
</reference>